<name>A0A1G7Y7R6_CHIFI</name>
<evidence type="ECO:0000256" key="3">
    <source>
        <dbReference type="ARBA" id="ARBA00022692"/>
    </source>
</evidence>
<feature type="transmembrane region" description="Helical" evidence="6">
    <location>
        <begin position="21"/>
        <end position="41"/>
    </location>
</feature>
<dbReference type="PANTHER" id="PTHR30572">
    <property type="entry name" value="MEMBRANE COMPONENT OF TRANSPORTER-RELATED"/>
    <property type="match status" value="1"/>
</dbReference>
<evidence type="ECO:0000313" key="10">
    <source>
        <dbReference type="Proteomes" id="UP000199045"/>
    </source>
</evidence>
<dbReference type="GO" id="GO:0005886">
    <property type="term" value="C:plasma membrane"/>
    <property type="evidence" value="ECO:0007669"/>
    <property type="project" value="UniProtKB-SubCell"/>
</dbReference>
<evidence type="ECO:0000313" key="9">
    <source>
        <dbReference type="EMBL" id="SDG92459.1"/>
    </source>
</evidence>
<feature type="transmembrane region" description="Helical" evidence="6">
    <location>
        <begin position="376"/>
        <end position="399"/>
    </location>
</feature>
<organism evidence="9 10">
    <name type="scientific">Chitinophaga filiformis</name>
    <name type="common">Myxococcus filiformis</name>
    <name type="synonym">Flexibacter filiformis</name>
    <dbReference type="NCBI Taxonomy" id="104663"/>
    <lineage>
        <taxon>Bacteria</taxon>
        <taxon>Pseudomonadati</taxon>
        <taxon>Bacteroidota</taxon>
        <taxon>Chitinophagia</taxon>
        <taxon>Chitinophagales</taxon>
        <taxon>Chitinophagaceae</taxon>
        <taxon>Chitinophaga</taxon>
    </lineage>
</organism>
<dbReference type="Pfam" id="PF02687">
    <property type="entry name" value="FtsX"/>
    <property type="match status" value="2"/>
</dbReference>
<dbReference type="InterPro" id="IPR025857">
    <property type="entry name" value="MacB_PCD"/>
</dbReference>
<dbReference type="PANTHER" id="PTHR30572:SF18">
    <property type="entry name" value="ABC-TYPE MACROLIDE FAMILY EXPORT SYSTEM PERMEASE COMPONENT 2"/>
    <property type="match status" value="1"/>
</dbReference>
<feature type="transmembrane region" description="Helical" evidence="6">
    <location>
        <begin position="668"/>
        <end position="690"/>
    </location>
</feature>
<reference evidence="9 10" key="1">
    <citation type="submission" date="2016-10" db="EMBL/GenBank/DDBJ databases">
        <authorList>
            <person name="de Groot N.N."/>
        </authorList>
    </citation>
    <scope>NUCLEOTIDE SEQUENCE [LARGE SCALE GENOMIC DNA]</scope>
    <source>
        <strain evidence="9 10">DSM 527</strain>
    </source>
</reference>
<feature type="transmembrane region" description="Helical" evidence="6">
    <location>
        <begin position="329"/>
        <end position="356"/>
    </location>
</feature>
<evidence type="ECO:0000256" key="1">
    <source>
        <dbReference type="ARBA" id="ARBA00004651"/>
    </source>
</evidence>
<feature type="transmembrane region" description="Helical" evidence="6">
    <location>
        <begin position="752"/>
        <end position="772"/>
    </location>
</feature>
<keyword evidence="4 6" id="KW-1133">Transmembrane helix</keyword>
<dbReference type="AlphaFoldDB" id="A0A1G7Y7R6"/>
<feature type="transmembrane region" description="Helical" evidence="6">
    <location>
        <begin position="420"/>
        <end position="444"/>
    </location>
</feature>
<accession>A0A1G7Y7R6</accession>
<dbReference type="InterPro" id="IPR050250">
    <property type="entry name" value="Macrolide_Exporter_MacB"/>
</dbReference>
<evidence type="ECO:0000259" key="7">
    <source>
        <dbReference type="Pfam" id="PF02687"/>
    </source>
</evidence>
<feature type="domain" description="MacB-like periplasmic core" evidence="8">
    <location>
        <begin position="431"/>
        <end position="594"/>
    </location>
</feature>
<proteinExistence type="predicted"/>
<feature type="transmembrane region" description="Helical" evidence="6">
    <location>
        <begin position="720"/>
        <end position="740"/>
    </location>
</feature>
<dbReference type="STRING" id="104663.SAMN04488121_107237"/>
<evidence type="ECO:0000256" key="2">
    <source>
        <dbReference type="ARBA" id="ARBA00022475"/>
    </source>
</evidence>
<dbReference type="Proteomes" id="UP000199045">
    <property type="component" value="Unassembled WGS sequence"/>
</dbReference>
<keyword evidence="3 6" id="KW-0812">Transmembrane</keyword>
<dbReference type="RefSeq" id="WP_176842427.1">
    <property type="nucleotide sequence ID" value="NZ_FNBN01000007.1"/>
</dbReference>
<comment type="subcellular location">
    <subcellularLocation>
        <location evidence="1">Cell membrane</location>
        <topology evidence="1">Multi-pass membrane protein</topology>
    </subcellularLocation>
</comment>
<dbReference type="GO" id="GO:0022857">
    <property type="term" value="F:transmembrane transporter activity"/>
    <property type="evidence" value="ECO:0007669"/>
    <property type="project" value="TreeGrafter"/>
</dbReference>
<dbReference type="EMBL" id="FNBN01000007">
    <property type="protein sequence ID" value="SDG92459.1"/>
    <property type="molecule type" value="Genomic_DNA"/>
</dbReference>
<keyword evidence="5 6" id="KW-0472">Membrane</keyword>
<protein>
    <submittedName>
        <fullName evidence="9">FtsX-like permease family protein</fullName>
    </submittedName>
</protein>
<feature type="domain" description="MacB-like periplasmic core" evidence="8">
    <location>
        <begin position="20"/>
        <end position="225"/>
    </location>
</feature>
<dbReference type="InterPro" id="IPR003838">
    <property type="entry name" value="ABC3_permease_C"/>
</dbReference>
<evidence type="ECO:0000259" key="8">
    <source>
        <dbReference type="Pfam" id="PF12704"/>
    </source>
</evidence>
<feature type="domain" description="ABC3 transporter permease C-terminal" evidence="7">
    <location>
        <begin position="288"/>
        <end position="400"/>
    </location>
</feature>
<gene>
    <name evidence="9" type="ORF">SAMN04488121_107237</name>
</gene>
<evidence type="ECO:0000256" key="4">
    <source>
        <dbReference type="ARBA" id="ARBA00022989"/>
    </source>
</evidence>
<evidence type="ECO:0000256" key="5">
    <source>
        <dbReference type="ARBA" id="ARBA00023136"/>
    </source>
</evidence>
<sequence length="791" mass="88020">MFKSYFKIAFRNLLRQKLFTGLNVFGLAIGMTCSLLIFLWVQDELSFDRFNKDAGNIYRLTAHVANVDAATVPPAMANAIKTEIPGVKNATRIAPFHRIVTVGTTKFDEKNIYFADNNFLQIFSYPLLSGNVNTVLTAPDAVVLTAAAAIRYFGATDGAIGKTIYIDNDIKGTTLTVTGVLKDIPANSHLQFDMLLPMQLYDKINNPDGAWTNFDVYTYFQLADHFAATPEALRKIARQAEDIRKRNDKAPVPVSFFVQPLTDIHLYSHYMLDVPGQGNKDYVMIFSLVAVFILLIACINFMNLSTALSSQRAKEVGLRKTLGAERFQLILQFMGESLLIAGVSLIIAIVLAALLLPLFNDLSAKSISINLLNIKVVALLLAIAILVGAVSGSYPAFFLSSFKPVTVLKGAAVLHGKKSVLRNGLVIVQFAIAVILMICTLVVYNQLQFIKDKNIGFDKENLLYVKMPEIGDLHDHKEALTTMLDQYSGISSYTITDNLPTYITNGMELRTPAMSPTDYLMGYRLRTDENFLKTFNMQLLTGRFFSKDVKGDDTTYVVNETALKAMHINLSNAVGQKIIFNDGEGTIIGVVKDFNFKPVQQPVEPLVMKKNFGGGYMVMRTTPGNLQAVITSVRKVFENVYGDYPFSYGFVDEDLQKLYLAEQRMGKLFNIFSVLSIIISCLGLFGLATFTTQRRVKEIGVRKVMGASEAGIVAMLTKEFIRLVVFALVIAFPVAWWAMNKWLDNFFYRINIGWWVFAIAGCVALLIAFLTVSYQSVKAAMANPIRSLRTE</sequence>
<evidence type="ECO:0000256" key="6">
    <source>
        <dbReference type="SAM" id="Phobius"/>
    </source>
</evidence>
<keyword evidence="2" id="KW-1003">Cell membrane</keyword>
<feature type="domain" description="ABC3 transporter permease C-terminal" evidence="7">
    <location>
        <begin position="670"/>
        <end position="783"/>
    </location>
</feature>
<feature type="transmembrane region" description="Helical" evidence="6">
    <location>
        <begin position="282"/>
        <end position="308"/>
    </location>
</feature>
<dbReference type="Pfam" id="PF12704">
    <property type="entry name" value="MacB_PCD"/>
    <property type="match status" value="2"/>
</dbReference>